<feature type="transmembrane region" description="Helical" evidence="7">
    <location>
        <begin position="34"/>
        <end position="59"/>
    </location>
</feature>
<organism evidence="9 10">
    <name type="scientific">Ridgeia piscesae</name>
    <name type="common">Tubeworm</name>
    <dbReference type="NCBI Taxonomy" id="27915"/>
    <lineage>
        <taxon>Eukaryota</taxon>
        <taxon>Metazoa</taxon>
        <taxon>Spiralia</taxon>
        <taxon>Lophotrochozoa</taxon>
        <taxon>Annelida</taxon>
        <taxon>Polychaeta</taxon>
        <taxon>Sedentaria</taxon>
        <taxon>Canalipalpata</taxon>
        <taxon>Sabellida</taxon>
        <taxon>Siboglinidae</taxon>
        <taxon>Ridgeia</taxon>
    </lineage>
</organism>
<keyword evidence="6 7" id="KW-0472">Membrane</keyword>
<evidence type="ECO:0000256" key="6">
    <source>
        <dbReference type="ARBA" id="ARBA00023136"/>
    </source>
</evidence>
<keyword evidence="8" id="KW-0732">Signal</keyword>
<feature type="signal peptide" evidence="8">
    <location>
        <begin position="1"/>
        <end position="24"/>
    </location>
</feature>
<evidence type="ECO:0000313" key="9">
    <source>
        <dbReference type="EMBL" id="KAK2181136.1"/>
    </source>
</evidence>
<feature type="transmembrane region" description="Helical" evidence="7">
    <location>
        <begin position="210"/>
        <end position="229"/>
    </location>
</feature>
<comment type="subcellular location">
    <subcellularLocation>
        <location evidence="1">Cell membrane</location>
        <topology evidence="1">Multi-pass membrane protein</topology>
    </subcellularLocation>
    <subcellularLocation>
        <location evidence="7">Membrane</location>
        <topology evidence="7">Multi-pass membrane protein</topology>
    </subcellularLocation>
</comment>
<keyword evidence="10" id="KW-1185">Reference proteome</keyword>
<comment type="caution">
    <text evidence="9">The sequence shown here is derived from an EMBL/GenBank/DDBJ whole genome shotgun (WGS) entry which is preliminary data.</text>
</comment>
<evidence type="ECO:0000256" key="4">
    <source>
        <dbReference type="ARBA" id="ARBA00022692"/>
    </source>
</evidence>
<feature type="transmembrane region" description="Helical" evidence="7">
    <location>
        <begin position="152"/>
        <end position="170"/>
    </location>
</feature>
<dbReference type="EMBL" id="JAODUO010000409">
    <property type="protein sequence ID" value="KAK2181136.1"/>
    <property type="molecule type" value="Genomic_DNA"/>
</dbReference>
<dbReference type="Proteomes" id="UP001209878">
    <property type="component" value="Unassembled WGS sequence"/>
</dbReference>
<feature type="transmembrane region" description="Helical" evidence="7">
    <location>
        <begin position="308"/>
        <end position="327"/>
    </location>
</feature>
<dbReference type="InterPro" id="IPR018629">
    <property type="entry name" value="XK-rel"/>
</dbReference>
<dbReference type="Pfam" id="PF09815">
    <property type="entry name" value="XK-related"/>
    <property type="match status" value="1"/>
</dbReference>
<dbReference type="AlphaFoldDB" id="A0AAD9NUG9"/>
<evidence type="ECO:0000313" key="10">
    <source>
        <dbReference type="Proteomes" id="UP001209878"/>
    </source>
</evidence>
<protein>
    <recommendedName>
        <fullName evidence="7">XK-related protein</fullName>
    </recommendedName>
</protein>
<dbReference type="GO" id="GO:0005886">
    <property type="term" value="C:plasma membrane"/>
    <property type="evidence" value="ECO:0007669"/>
    <property type="project" value="UniProtKB-SubCell"/>
</dbReference>
<keyword evidence="4 7" id="KW-0812">Transmembrane</keyword>
<evidence type="ECO:0000256" key="5">
    <source>
        <dbReference type="ARBA" id="ARBA00022989"/>
    </source>
</evidence>
<feature type="transmembrane region" description="Helical" evidence="7">
    <location>
        <begin position="117"/>
        <end position="140"/>
    </location>
</feature>
<dbReference type="InterPro" id="IPR050895">
    <property type="entry name" value="XK-related_scramblase"/>
</dbReference>
<accession>A0AAD9NUG9</accession>
<dbReference type="PANTHER" id="PTHR16024:SF4">
    <property type="entry name" value="XK-RELATED PROTEIN"/>
    <property type="match status" value="1"/>
</dbReference>
<feature type="transmembrane region" description="Helical" evidence="7">
    <location>
        <begin position="277"/>
        <end position="296"/>
    </location>
</feature>
<evidence type="ECO:0000256" key="7">
    <source>
        <dbReference type="RuleBase" id="RU910716"/>
    </source>
</evidence>
<name>A0AAD9NUG9_RIDPI</name>
<keyword evidence="3" id="KW-1003">Cell membrane</keyword>
<sequence>MGIQRTKPIGFAMFLAISLLTLLAEQGMTSYLAYHLYASGHIAWFALTSGLLVVSSIAIQLTSYQWQARADVGGRARCTTAIAVAAHALQCGMGWRYGRMTMSRSIAITRRELWEMFALRTFAALANTLPQLLVQIYLLIQSLGGAIDGVPTSLVGATVAASLVSASWALATYRKPIDYCCVIGAVPSPGAVAVMLCWRLGELTTRLLTLALFATVHGYWLFLVLGLHWSSMLAMCLVDRLVMQRPSGGARDVALASYVYIFCYLTVTSRPSRHARALYHVTAALESGTLLLLWLVGDVALTSRHVVVALLVTGAYVTGAVMAVLYYNCFHRPRPTPSPLARHSTDTCLHQCINCRLSCCDKHSRKMQRPHVATWVNVLHAQAQYDAASRLAGRTRTCGRREIGGPPTPPAAAAAAAATRWSPESASRAADRFREKHLRTRDLMQTGPEFLWDNYDLQLPASNPATLRVKCQPRSPGGAATAKRSPGVAVADQGYHSGISTATCASHVRPPGEDAATYGDDYGDIWGDTCTTASDDYSTYTATSYSAGTGTTNNREHYFSTDTTSVYSVKSGTSFSSVQPDYRLRSLRLKEERRRFKYGLKQQQHRANVANIRHLSYSSDPSAPSDFTSGTEYYTDGL</sequence>
<feature type="chain" id="PRO_5042140140" description="XK-related protein" evidence="8">
    <location>
        <begin position="25"/>
        <end position="638"/>
    </location>
</feature>
<proteinExistence type="inferred from homology"/>
<evidence type="ECO:0000256" key="2">
    <source>
        <dbReference type="ARBA" id="ARBA00008789"/>
    </source>
</evidence>
<dbReference type="PANTHER" id="PTHR16024">
    <property type="entry name" value="XK-RELATED PROTEIN"/>
    <property type="match status" value="1"/>
</dbReference>
<reference evidence="9" key="1">
    <citation type="journal article" date="2023" name="Mol. Biol. Evol.">
        <title>Third-Generation Sequencing Reveals the Adaptive Role of the Epigenome in Three Deep-Sea Polychaetes.</title>
        <authorList>
            <person name="Perez M."/>
            <person name="Aroh O."/>
            <person name="Sun Y."/>
            <person name="Lan Y."/>
            <person name="Juniper S.K."/>
            <person name="Young C.R."/>
            <person name="Angers B."/>
            <person name="Qian P.Y."/>
        </authorList>
    </citation>
    <scope>NUCLEOTIDE SEQUENCE</scope>
    <source>
        <strain evidence="9">R07B-5</strain>
    </source>
</reference>
<evidence type="ECO:0000256" key="1">
    <source>
        <dbReference type="ARBA" id="ARBA00004651"/>
    </source>
</evidence>
<keyword evidence="5 7" id="KW-1133">Transmembrane helix</keyword>
<evidence type="ECO:0000256" key="3">
    <source>
        <dbReference type="ARBA" id="ARBA00022475"/>
    </source>
</evidence>
<evidence type="ECO:0000256" key="8">
    <source>
        <dbReference type="SAM" id="SignalP"/>
    </source>
</evidence>
<feature type="transmembrane region" description="Helical" evidence="7">
    <location>
        <begin position="176"/>
        <end position="198"/>
    </location>
</feature>
<gene>
    <name evidence="9" type="ORF">NP493_409g01042</name>
</gene>
<comment type="similarity">
    <text evidence="2 7">Belongs to the XK family.</text>
</comment>